<accession>A0A5B7CN33</accession>
<reference evidence="1 2" key="1">
    <citation type="submission" date="2019-05" db="EMBL/GenBank/DDBJ databases">
        <title>Another draft genome of Portunus trituberculatus and its Hox gene families provides insights of decapod evolution.</title>
        <authorList>
            <person name="Jeong J.-H."/>
            <person name="Song I."/>
            <person name="Kim S."/>
            <person name="Choi T."/>
            <person name="Kim D."/>
            <person name="Ryu S."/>
            <person name="Kim W."/>
        </authorList>
    </citation>
    <scope>NUCLEOTIDE SEQUENCE [LARGE SCALE GENOMIC DNA]</scope>
    <source>
        <tissue evidence="1">Muscle</tissue>
    </source>
</reference>
<sequence length="272" mass="28950">MSLVVADSGYVNARCEWEDILEDFRLPAACVNSATALKHIYIRWKQRGKQTVTRGKQSSKLEEVRCVGQKGAITWRSGGGRDGVTAPGVWCGGSKQVLRGAEGGRVREARGGPEVREGNVTGETPSDAQKRPVACVSVYKITRAWRTPGPDAVCLCGGGCGSGAVGGWDCMASGRAEQEPSTVGCWGSLLPTATLTVSPVVARSGISAWPPLQVLPWCCLADARRRGVARSGSRDGWWWWGGSQPLSGFGTLDTSQLLTGVRSEVLCWVRSG</sequence>
<evidence type="ECO:0000313" key="1">
    <source>
        <dbReference type="EMBL" id="MPC10889.1"/>
    </source>
</evidence>
<dbReference type="EMBL" id="VSRR010000135">
    <property type="protein sequence ID" value="MPC10889.1"/>
    <property type="molecule type" value="Genomic_DNA"/>
</dbReference>
<proteinExistence type="predicted"/>
<keyword evidence="2" id="KW-1185">Reference proteome</keyword>
<organism evidence="1 2">
    <name type="scientific">Portunus trituberculatus</name>
    <name type="common">Swimming crab</name>
    <name type="synonym">Neptunus trituberculatus</name>
    <dbReference type="NCBI Taxonomy" id="210409"/>
    <lineage>
        <taxon>Eukaryota</taxon>
        <taxon>Metazoa</taxon>
        <taxon>Ecdysozoa</taxon>
        <taxon>Arthropoda</taxon>
        <taxon>Crustacea</taxon>
        <taxon>Multicrustacea</taxon>
        <taxon>Malacostraca</taxon>
        <taxon>Eumalacostraca</taxon>
        <taxon>Eucarida</taxon>
        <taxon>Decapoda</taxon>
        <taxon>Pleocyemata</taxon>
        <taxon>Brachyura</taxon>
        <taxon>Eubrachyura</taxon>
        <taxon>Portunoidea</taxon>
        <taxon>Portunidae</taxon>
        <taxon>Portuninae</taxon>
        <taxon>Portunus</taxon>
    </lineage>
</organism>
<protein>
    <submittedName>
        <fullName evidence="1">Uncharacterized protein</fullName>
    </submittedName>
</protein>
<comment type="caution">
    <text evidence="1">The sequence shown here is derived from an EMBL/GenBank/DDBJ whole genome shotgun (WGS) entry which is preliminary data.</text>
</comment>
<name>A0A5B7CN33_PORTR</name>
<evidence type="ECO:0000313" key="2">
    <source>
        <dbReference type="Proteomes" id="UP000324222"/>
    </source>
</evidence>
<dbReference type="Proteomes" id="UP000324222">
    <property type="component" value="Unassembled WGS sequence"/>
</dbReference>
<gene>
    <name evidence="1" type="ORF">E2C01_003533</name>
</gene>
<dbReference type="AlphaFoldDB" id="A0A5B7CN33"/>